<feature type="region of interest" description="Disordered" evidence="1">
    <location>
        <begin position="90"/>
        <end position="113"/>
    </location>
</feature>
<keyword evidence="3" id="KW-1185">Reference proteome</keyword>
<dbReference type="Proteomes" id="UP000654913">
    <property type="component" value="Chromosome 3"/>
</dbReference>
<dbReference type="RefSeq" id="XP_041554728.1">
    <property type="nucleotide sequence ID" value="XM_041701888.1"/>
</dbReference>
<reference evidence="2" key="2">
    <citation type="submission" date="2021-02" db="EMBL/GenBank/DDBJ databases">
        <title>Aspergillus puulaauensis MK2 genome sequence.</title>
        <authorList>
            <person name="Futagami T."/>
            <person name="Mori K."/>
            <person name="Kadooka C."/>
            <person name="Tanaka T."/>
        </authorList>
    </citation>
    <scope>NUCLEOTIDE SEQUENCE</scope>
    <source>
        <strain evidence="2">MK2</strain>
    </source>
</reference>
<organism evidence="2 3">
    <name type="scientific">Aspergillus puulaauensis</name>
    <dbReference type="NCBI Taxonomy" id="1220207"/>
    <lineage>
        <taxon>Eukaryota</taxon>
        <taxon>Fungi</taxon>
        <taxon>Dikarya</taxon>
        <taxon>Ascomycota</taxon>
        <taxon>Pezizomycotina</taxon>
        <taxon>Eurotiomycetes</taxon>
        <taxon>Eurotiomycetidae</taxon>
        <taxon>Eurotiales</taxon>
        <taxon>Aspergillaceae</taxon>
        <taxon>Aspergillus</taxon>
    </lineage>
</organism>
<name>A0A7R7XJQ4_9EURO</name>
<dbReference type="GeneID" id="64972539"/>
<evidence type="ECO:0000313" key="3">
    <source>
        <dbReference type="Proteomes" id="UP000654913"/>
    </source>
</evidence>
<dbReference type="KEGG" id="apuu:APUU_30759S"/>
<sequence>MNETDDSMKHLEMQGWKMKVKLKHGRLGGPGGDESASPAPFTELARLKTATLDTESKETASCGSSWNLEFIRCRSPQLTLLSLNLLSPPPKQALFADRSRPPNTLKPRTLASS</sequence>
<protein>
    <submittedName>
        <fullName evidence="2">Uncharacterized protein</fullName>
    </submittedName>
</protein>
<evidence type="ECO:0000313" key="2">
    <source>
        <dbReference type="EMBL" id="BCS22534.1"/>
    </source>
</evidence>
<evidence type="ECO:0000256" key="1">
    <source>
        <dbReference type="SAM" id="MobiDB-lite"/>
    </source>
</evidence>
<dbReference type="EMBL" id="AP024445">
    <property type="protein sequence ID" value="BCS22534.1"/>
    <property type="molecule type" value="Genomic_DNA"/>
</dbReference>
<proteinExistence type="predicted"/>
<accession>A0A7R7XJQ4</accession>
<reference evidence="2" key="1">
    <citation type="submission" date="2021-01" db="EMBL/GenBank/DDBJ databases">
        <authorList>
            <consortium name="Aspergillus puulaauensis MK2 genome sequencing consortium"/>
            <person name="Kazuki M."/>
            <person name="Futagami T."/>
        </authorList>
    </citation>
    <scope>NUCLEOTIDE SEQUENCE</scope>
    <source>
        <strain evidence="2">MK2</strain>
    </source>
</reference>
<dbReference type="AlphaFoldDB" id="A0A7R7XJQ4"/>
<gene>
    <name evidence="2" type="ORF">APUU_30759S</name>
</gene>